<sequence>MAPALATALVEVLVGARSAQTVERWVEGSLFERIVEHTRVRSALARGNPHADRPVGVSAARLCEVAESVVEISLVVRTTRRPRALALRLVRRRSRWRLSEFLSI</sequence>
<name>A0A2H1L638_9MICO</name>
<evidence type="ECO:0000313" key="1">
    <source>
        <dbReference type="EMBL" id="SMY12374.1"/>
    </source>
</evidence>
<evidence type="ECO:0000313" key="2">
    <source>
        <dbReference type="Proteomes" id="UP000234462"/>
    </source>
</evidence>
<reference evidence="2" key="1">
    <citation type="submission" date="2017-03" db="EMBL/GenBank/DDBJ databases">
        <authorList>
            <person name="Monnet C."/>
        </authorList>
    </citation>
    <scope>NUCLEOTIDE SEQUENCE [LARGE SCALE GENOMIC DNA]</scope>
    <source>
        <strain evidence="2">SJ5-8</strain>
    </source>
</reference>
<gene>
    <name evidence="1" type="ORF">BJEO58_01968</name>
</gene>
<dbReference type="Pfam" id="PF20060">
    <property type="entry name" value="DUF6459"/>
    <property type="match status" value="1"/>
</dbReference>
<keyword evidence="2" id="KW-1185">Reference proteome</keyword>
<dbReference type="InterPro" id="IPR045596">
    <property type="entry name" value="DUF6459"/>
</dbReference>
<dbReference type="Proteomes" id="UP000234462">
    <property type="component" value="Unassembled WGS sequence"/>
</dbReference>
<proteinExistence type="predicted"/>
<dbReference type="EMBL" id="FXZM01000009">
    <property type="protein sequence ID" value="SMY12374.1"/>
    <property type="molecule type" value="Genomic_DNA"/>
</dbReference>
<accession>A0A2H1L638</accession>
<organism evidence="1 2">
    <name type="scientific">Brevibacterium jeotgali</name>
    <dbReference type="NCBI Taxonomy" id="1262550"/>
    <lineage>
        <taxon>Bacteria</taxon>
        <taxon>Bacillati</taxon>
        <taxon>Actinomycetota</taxon>
        <taxon>Actinomycetes</taxon>
        <taxon>Micrococcales</taxon>
        <taxon>Brevibacteriaceae</taxon>
        <taxon>Brevibacterium</taxon>
    </lineage>
</organism>
<dbReference type="AlphaFoldDB" id="A0A2H1L638"/>
<protein>
    <submittedName>
        <fullName evidence="1">Uncharacterized protein</fullName>
    </submittedName>
</protein>